<evidence type="ECO:0000256" key="1">
    <source>
        <dbReference type="SAM" id="MobiDB-lite"/>
    </source>
</evidence>
<dbReference type="InterPro" id="IPR015943">
    <property type="entry name" value="WD40/YVTN_repeat-like_dom_sf"/>
</dbReference>
<dbReference type="InterPro" id="IPR036322">
    <property type="entry name" value="WD40_repeat_dom_sf"/>
</dbReference>
<feature type="region of interest" description="Disordered" evidence="1">
    <location>
        <begin position="476"/>
        <end position="495"/>
    </location>
</feature>
<feature type="compositionally biased region" description="Low complexity" evidence="1">
    <location>
        <begin position="25"/>
        <end position="66"/>
    </location>
</feature>
<protein>
    <submittedName>
        <fullName evidence="2">Uncharacterized protein</fullName>
    </submittedName>
</protein>
<dbReference type="SUPFAM" id="SSF50978">
    <property type="entry name" value="WD40 repeat-like"/>
    <property type="match status" value="1"/>
</dbReference>
<dbReference type="InterPro" id="IPR051150">
    <property type="entry name" value="SWT21/TCAB1_mRNA_Telomere"/>
</dbReference>
<evidence type="ECO:0000313" key="3">
    <source>
        <dbReference type="Proteomes" id="UP001140453"/>
    </source>
</evidence>
<keyword evidence="3" id="KW-1185">Reference proteome</keyword>
<organism evidence="2 3">
    <name type="scientific">Gnomoniopsis smithogilvyi</name>
    <dbReference type="NCBI Taxonomy" id="1191159"/>
    <lineage>
        <taxon>Eukaryota</taxon>
        <taxon>Fungi</taxon>
        <taxon>Dikarya</taxon>
        <taxon>Ascomycota</taxon>
        <taxon>Pezizomycotina</taxon>
        <taxon>Sordariomycetes</taxon>
        <taxon>Sordariomycetidae</taxon>
        <taxon>Diaporthales</taxon>
        <taxon>Gnomoniaceae</taxon>
        <taxon>Gnomoniopsis</taxon>
    </lineage>
</organism>
<dbReference type="Proteomes" id="UP001140453">
    <property type="component" value="Unassembled WGS sequence"/>
</dbReference>
<feature type="region of interest" description="Disordered" evidence="1">
    <location>
        <begin position="20"/>
        <end position="66"/>
    </location>
</feature>
<gene>
    <name evidence="2" type="ORF">N0V93_007538</name>
</gene>
<sequence length="579" mass="61937">MAQKRPELSLLAVSVYGEDTRPCAPESSHSSPDSRPSTADSTSSNSCVSTSSASDSSNETSDSFESCDNGETKAYFYKSAHWTNDGTTIITASYDNKICSFLVPENLLEPRDQPLNLRPYRTLQLATPTNVVATAPYYDIRIPNTDHLLVASHDHPIQLYQLFPPDRTFPEDGDAPSQGGMPYGPPIASYHFASPTTENYYPVHSLVWPKPGTHFYVGTRDLIAQFDITRNGDGPSALVPTIPSRRHIRKGNGIGMRGTVSALSTQPTADQEATGLIAAGTWTRWVGLYDIARSGECAAVWNIQEAAEGVVHTDTPTSAGLSSTLTKRTSTKGAVLPIKGIGGAGINQTAWSPCGRYLVVNERQSTGMLVYDVRGANRVLGFLAGRDARTHQRMSCDVFNGLQSVGGFEVWAGAMDGTVKVWEGVGNTEGCQWPSWDFSATDGAAGAQGIASPALGSVGLHYSGSVVATCAGSWTPDADDTSRDWTESGCGETDDRSAVLPLTQCPGQPLSHAPKTKIEKSSLKLWSIGSSSPSHVAEIAGENQLAEMLAGEEEELEKHRARILSTLGITEENDSKAMN</sequence>
<dbReference type="EMBL" id="JAPEVB010000004">
    <property type="protein sequence ID" value="KAJ4390065.1"/>
    <property type="molecule type" value="Genomic_DNA"/>
</dbReference>
<dbReference type="PANTHER" id="PTHR13211:SF0">
    <property type="entry name" value="TELOMERASE CAJAL BODY PROTEIN 1"/>
    <property type="match status" value="1"/>
</dbReference>
<name>A0A9W9CWP7_9PEZI</name>
<evidence type="ECO:0000313" key="2">
    <source>
        <dbReference type="EMBL" id="KAJ4390065.1"/>
    </source>
</evidence>
<accession>A0A9W9CWP7</accession>
<proteinExistence type="predicted"/>
<dbReference type="Gene3D" id="2.130.10.10">
    <property type="entry name" value="YVTN repeat-like/Quinoprotein amine dehydrogenase"/>
    <property type="match status" value="1"/>
</dbReference>
<dbReference type="OrthoDB" id="239865at2759"/>
<comment type="caution">
    <text evidence="2">The sequence shown here is derived from an EMBL/GenBank/DDBJ whole genome shotgun (WGS) entry which is preliminary data.</text>
</comment>
<dbReference type="AlphaFoldDB" id="A0A9W9CWP7"/>
<dbReference type="PANTHER" id="PTHR13211">
    <property type="entry name" value="TELOMERASE CAJAL BODY PROTEIN 1"/>
    <property type="match status" value="1"/>
</dbReference>
<reference evidence="2" key="1">
    <citation type="submission" date="2022-10" db="EMBL/GenBank/DDBJ databases">
        <title>Tapping the CABI collections for fungal endophytes: first genome assemblies for Collariella, Neodidymelliopsis, Ascochyta clinopodiicola, Didymella pomorum, Didymosphaeria variabile, Neocosmospora piperis and Neocucurbitaria cava.</title>
        <authorList>
            <person name="Hill R."/>
        </authorList>
    </citation>
    <scope>NUCLEOTIDE SEQUENCE</scope>
    <source>
        <strain evidence="2">IMI 355082</strain>
    </source>
</reference>